<keyword evidence="7 10" id="KW-0274">FAD</keyword>
<dbReference type="NCBIfam" id="NF002484">
    <property type="entry name" value="PRK01747.1-5"/>
    <property type="match status" value="1"/>
</dbReference>
<dbReference type="InterPro" id="IPR006076">
    <property type="entry name" value="FAD-dep_OxRdtase"/>
</dbReference>
<dbReference type="PANTHER" id="PTHR13847:SF283">
    <property type="entry name" value="TRNA 5-METHYLAMINOMETHYL-2-THIOURIDINE BIOSYNTHESIS BIFUNCTIONAL PROTEIN MNMC"/>
    <property type="match status" value="1"/>
</dbReference>
<evidence type="ECO:0000259" key="12">
    <source>
        <dbReference type="Pfam" id="PF05430"/>
    </source>
</evidence>
<keyword evidence="4 10" id="KW-0808">Transferase</keyword>
<name>A0ABP1W5I2_9ENTR</name>
<sequence>MSQDSVQLYAEQVRSARLARNLRCPTGLAKIVRLPAIRAIYVKPIAIQPASLTFNNEGTPVSRDFDDVYFSNDDGLEETRYVFLNGNQLPERFMTHPRDNFVVAESGFGTGLNFLTLWQAFAAFRAANPDATLQRLHFISFEKFPLTLADLQSAHAHWPELAPWAEPLQAQWPMALPGCQRLLLDGGRVTLDLWLGDINALVETLDDTHNRQVDAWFLDGFAPSKNPDMWTPGLFAAMARLARPDGTLATFTSAGFVRRGLIEAGFQVVKRKGFGRKREMLVGTLNPDAAPPARAPGTRVARRSATKDAAIVGGGIASALLALALQTRGWQVTLYCEDDAPAQGASGNRQGALYPLLSHHDAALSAFFPAAFTFARRLYDALPVSFDKDWCGVTQLGWDEKSQTKIARMLELDLPETLARAVDSDTVQARCGVETGCGGVEYPQGGWLCPAQLTAGVLALAQARGLQVHYGHRVSALHPENGGWRLDFAHGAQARHTTLALANGHQLGQFVQTEKLPVYPVGGQVSHIPSTPGLGALRQVLCYDGYLTPQNPANGMHCIGASYHRGASEMRYQEDDQQHNRQRLIDCLPQAQWTHEVDVSAGDARCGVRCATRDHLPMVGNAPDYAATLSVYADLSRQADAAHAVPPAPALDNLFVLGALGSRGLCSAPLAAEILASQMSGEPLPLDSATLAALNPNRLWVRKLLKGRAAR</sequence>
<keyword evidence="5 10" id="KW-0949">S-adenosyl-L-methionine</keyword>
<dbReference type="EMBL" id="CAKZ01000056">
    <property type="protein sequence ID" value="CCJ80400.1"/>
    <property type="molecule type" value="Genomic_DNA"/>
</dbReference>
<feature type="domain" description="FAD dependent oxidoreductase" evidence="11">
    <location>
        <begin position="308"/>
        <end position="677"/>
    </location>
</feature>
<evidence type="ECO:0000256" key="2">
    <source>
        <dbReference type="ARBA" id="ARBA00022603"/>
    </source>
</evidence>
<keyword evidence="3 10" id="KW-0285">Flavoprotein</keyword>
<comment type="cofactor">
    <cofactor evidence="10">
        <name>FAD</name>
        <dbReference type="ChEBI" id="CHEBI:57692"/>
    </cofactor>
</comment>
<dbReference type="Pfam" id="PF01266">
    <property type="entry name" value="DAO"/>
    <property type="match status" value="1"/>
</dbReference>
<evidence type="ECO:0000256" key="6">
    <source>
        <dbReference type="ARBA" id="ARBA00022694"/>
    </source>
</evidence>
<proteinExistence type="inferred from homology"/>
<comment type="function">
    <text evidence="10">Catalyzes the last two steps in the biosynthesis of 5-methylaminomethyl-2-thiouridine (mnm(5)s(2)U) at the wobble position (U34) in tRNA. Catalyzes the FAD-dependent demodification of cmnm(5)s(2)U34 to nm(5)s(2)U34, followed by the transfer of a methyl group from S-adenosyl-L-methionine to nm(5)s(2)U34, to form mnm(5)s(2)U34.</text>
</comment>
<dbReference type="EC" id="1.5.-.-" evidence="10"/>
<dbReference type="InterPro" id="IPR036188">
    <property type="entry name" value="FAD/NAD-bd_sf"/>
</dbReference>
<dbReference type="NCBIfam" id="TIGR03197">
    <property type="entry name" value="MnmC_Cterm"/>
    <property type="match status" value="1"/>
</dbReference>
<dbReference type="SUPFAM" id="SSF51905">
    <property type="entry name" value="FAD/NAD(P)-binding domain"/>
    <property type="match status" value="1"/>
</dbReference>
<dbReference type="PANTHER" id="PTHR13847">
    <property type="entry name" value="SARCOSINE DEHYDROGENASE-RELATED"/>
    <property type="match status" value="1"/>
</dbReference>
<evidence type="ECO:0000313" key="14">
    <source>
        <dbReference type="Proteomes" id="UP000009342"/>
    </source>
</evidence>
<dbReference type="InterPro" id="IPR029063">
    <property type="entry name" value="SAM-dependent_MTases_sf"/>
</dbReference>
<feature type="region of interest" description="tRNA (mnm(5)s(2)U34)-methyltransferase" evidence="10">
    <location>
        <begin position="1"/>
        <end position="286"/>
    </location>
</feature>
<keyword evidence="14" id="KW-1185">Reference proteome</keyword>
<evidence type="ECO:0000256" key="10">
    <source>
        <dbReference type="HAMAP-Rule" id="MF_01102"/>
    </source>
</evidence>
<dbReference type="InterPro" id="IPR047785">
    <property type="entry name" value="tRNA_MNMC2"/>
</dbReference>
<evidence type="ECO:0000259" key="11">
    <source>
        <dbReference type="Pfam" id="PF01266"/>
    </source>
</evidence>
<feature type="region of interest" description="FAD-dependent cmnm(5)s(2)U34 oxidoreductase" evidence="10">
    <location>
        <begin position="312"/>
        <end position="711"/>
    </location>
</feature>
<comment type="caution">
    <text evidence="13">The sequence shown here is derived from an EMBL/GenBank/DDBJ whole genome shotgun (WGS) entry which is preliminary data.</text>
</comment>
<keyword evidence="1 10" id="KW-0963">Cytoplasm</keyword>
<keyword evidence="6 10" id="KW-0819">tRNA processing</keyword>
<reference evidence="14" key="1">
    <citation type="journal article" date="2012" name="PLoS ONE">
        <title>Comparative analysis of genome sequences covering the seven cronobacter species.</title>
        <authorList>
            <person name="Joseph S."/>
            <person name="Desai P."/>
            <person name="Ji Y."/>
            <person name="Cummings C.A."/>
            <person name="Shih R."/>
            <person name="Degoricija L."/>
            <person name="Rico A."/>
            <person name="Brzoska P."/>
            <person name="Hamby S.E."/>
            <person name="Masood N."/>
            <person name="Hariri S."/>
            <person name="Sonbol H."/>
            <person name="Chuzhanova N."/>
            <person name="McClelland M."/>
            <person name="Furtado M.R."/>
            <person name="Forsythe S.J."/>
        </authorList>
    </citation>
    <scope>NUCLEOTIDE SEQUENCE [LARGE SCALE GENOMIC DNA]</scope>
    <source>
        <strain evidence="14">1210</strain>
    </source>
</reference>
<keyword evidence="8 10" id="KW-0560">Oxidoreductase</keyword>
<evidence type="ECO:0000256" key="7">
    <source>
        <dbReference type="ARBA" id="ARBA00022827"/>
    </source>
</evidence>
<comment type="subcellular location">
    <subcellularLocation>
        <location evidence="10">Cytoplasm</location>
    </subcellularLocation>
</comment>
<evidence type="ECO:0000313" key="13">
    <source>
        <dbReference type="EMBL" id="CCJ80400.1"/>
    </source>
</evidence>
<accession>A0ABP1W5I2</accession>
<dbReference type="InterPro" id="IPR023032">
    <property type="entry name" value="tRNA_MAMT_biosynth_bifunc_MnmC"/>
</dbReference>
<evidence type="ECO:0000256" key="9">
    <source>
        <dbReference type="ARBA" id="ARBA00023268"/>
    </source>
</evidence>
<comment type="catalytic activity">
    <reaction evidence="10">
        <text>5-aminomethyl-2-thiouridine(34) in tRNA + S-adenosyl-L-methionine = 5-methylaminomethyl-2-thiouridine(34) in tRNA + S-adenosyl-L-homocysteine + H(+)</text>
        <dbReference type="Rhea" id="RHEA:19569"/>
        <dbReference type="Rhea" id="RHEA-COMP:10195"/>
        <dbReference type="Rhea" id="RHEA-COMP:10197"/>
        <dbReference type="ChEBI" id="CHEBI:15378"/>
        <dbReference type="ChEBI" id="CHEBI:57856"/>
        <dbReference type="ChEBI" id="CHEBI:59789"/>
        <dbReference type="ChEBI" id="CHEBI:74454"/>
        <dbReference type="ChEBI" id="CHEBI:74455"/>
        <dbReference type="EC" id="2.1.1.61"/>
    </reaction>
</comment>
<dbReference type="HAMAP" id="MF_01102">
    <property type="entry name" value="MnmC"/>
    <property type="match status" value="1"/>
</dbReference>
<dbReference type="NCBIfam" id="NF002480">
    <property type="entry name" value="PRK01747.1-1"/>
    <property type="match status" value="1"/>
</dbReference>
<keyword evidence="9 10" id="KW-0511">Multifunctional enzyme</keyword>
<comment type="similarity">
    <text evidence="10">In the N-terminal section; belongs to the methyltransferase superfamily. tRNA (mnm(5)s(2)U34)-methyltransferase family.</text>
</comment>
<dbReference type="EC" id="2.1.1.61" evidence="10"/>
<organism evidence="13 14">
    <name type="scientific">Cronobacter dublinensis 1210</name>
    <dbReference type="NCBI Taxonomy" id="1208656"/>
    <lineage>
        <taxon>Bacteria</taxon>
        <taxon>Pseudomonadati</taxon>
        <taxon>Pseudomonadota</taxon>
        <taxon>Gammaproteobacteria</taxon>
        <taxon>Enterobacterales</taxon>
        <taxon>Enterobacteriaceae</taxon>
        <taxon>Cronobacter</taxon>
    </lineage>
</organism>
<gene>
    <name evidence="10" type="primary">mnmC</name>
    <name evidence="13" type="ORF">BN134_1112</name>
</gene>
<dbReference type="InterPro" id="IPR008471">
    <property type="entry name" value="MnmC-like_methylTransf"/>
</dbReference>
<comment type="similarity">
    <text evidence="10">In the C-terminal section; belongs to the DAO family.</text>
</comment>
<evidence type="ECO:0000256" key="8">
    <source>
        <dbReference type="ARBA" id="ARBA00023002"/>
    </source>
</evidence>
<keyword evidence="2 10" id="KW-0489">Methyltransferase</keyword>
<feature type="domain" description="MnmC-like methyltransferase" evidence="12">
    <location>
        <begin position="159"/>
        <end position="285"/>
    </location>
</feature>
<evidence type="ECO:0000256" key="1">
    <source>
        <dbReference type="ARBA" id="ARBA00022490"/>
    </source>
</evidence>
<evidence type="ECO:0000256" key="5">
    <source>
        <dbReference type="ARBA" id="ARBA00022691"/>
    </source>
</evidence>
<dbReference type="Gene3D" id="3.40.50.150">
    <property type="entry name" value="Vaccinia Virus protein VP39"/>
    <property type="match status" value="1"/>
</dbReference>
<evidence type="ECO:0000256" key="3">
    <source>
        <dbReference type="ARBA" id="ARBA00022630"/>
    </source>
</evidence>
<dbReference type="Pfam" id="PF05430">
    <property type="entry name" value="Methyltransf_30"/>
    <property type="match status" value="1"/>
</dbReference>
<dbReference type="NCBIfam" id="NF002481">
    <property type="entry name" value="PRK01747.1-2"/>
    <property type="match status" value="1"/>
</dbReference>
<dbReference type="InterPro" id="IPR017610">
    <property type="entry name" value="tRNA_S-uridine_synth_MnmC_C"/>
</dbReference>
<dbReference type="Gene3D" id="3.30.9.10">
    <property type="entry name" value="D-Amino Acid Oxidase, subunit A, domain 2"/>
    <property type="match status" value="1"/>
</dbReference>
<evidence type="ECO:0000256" key="4">
    <source>
        <dbReference type="ARBA" id="ARBA00022679"/>
    </source>
</evidence>
<dbReference type="NCBIfam" id="NF002482">
    <property type="entry name" value="PRK01747.1-3"/>
    <property type="match status" value="1"/>
</dbReference>
<dbReference type="NCBIfam" id="NF033855">
    <property type="entry name" value="tRNA_MNMC2"/>
    <property type="match status" value="1"/>
</dbReference>
<dbReference type="Proteomes" id="UP000009342">
    <property type="component" value="Unassembled WGS sequence"/>
</dbReference>
<protein>
    <recommendedName>
        <fullName evidence="10">tRNA 5-methylaminomethyl-2-thiouridine biosynthesis bifunctional protein MnmC</fullName>
        <shortName evidence="10">tRNA mnm(5)s(2)U biosynthesis bifunctional protein</shortName>
    </recommendedName>
    <domain>
        <recommendedName>
            <fullName evidence="10">tRNA (mnm(5)s(2)U34)-methyltransferase</fullName>
            <ecNumber evidence="10">2.1.1.61</ecNumber>
        </recommendedName>
    </domain>
    <domain>
        <recommendedName>
            <fullName evidence="10">FAD-dependent cmnm(5)s(2)U34 oxidoreductase</fullName>
            <ecNumber evidence="10">1.5.-.-</ecNumber>
        </recommendedName>
    </domain>
</protein>
<dbReference type="Gene3D" id="3.50.50.60">
    <property type="entry name" value="FAD/NAD(P)-binding domain"/>
    <property type="match status" value="1"/>
</dbReference>